<dbReference type="KEGG" id="pmrn:116945294"/>
<protein>
    <submittedName>
        <fullName evidence="8">Transcription factor SOX-11-like</fullName>
    </submittedName>
</protein>
<comment type="subcellular location">
    <subcellularLocation>
        <location evidence="1">Nucleus</location>
    </subcellularLocation>
</comment>
<evidence type="ECO:0000256" key="5">
    <source>
        <dbReference type="SAM" id="MobiDB-lite"/>
    </source>
</evidence>
<organism evidence="7 8">
    <name type="scientific">Petromyzon marinus</name>
    <name type="common">Sea lamprey</name>
    <dbReference type="NCBI Taxonomy" id="7757"/>
    <lineage>
        <taxon>Eukaryota</taxon>
        <taxon>Metazoa</taxon>
        <taxon>Chordata</taxon>
        <taxon>Craniata</taxon>
        <taxon>Vertebrata</taxon>
        <taxon>Cyclostomata</taxon>
        <taxon>Hyperoartia</taxon>
        <taxon>Petromyzontiformes</taxon>
        <taxon>Petromyzontidae</taxon>
        <taxon>Petromyzon</taxon>
    </lineage>
</organism>
<dbReference type="Gene3D" id="1.10.30.10">
    <property type="entry name" value="High mobility group box domain"/>
    <property type="match status" value="1"/>
</dbReference>
<dbReference type="InterPro" id="IPR009071">
    <property type="entry name" value="HMG_box_dom"/>
</dbReference>
<dbReference type="PANTHER" id="PTHR10270:SF323">
    <property type="entry name" value="TRANSCRIPTION FACTOR SOX-14-RELATED"/>
    <property type="match status" value="1"/>
</dbReference>
<feature type="compositionally biased region" description="Low complexity" evidence="5">
    <location>
        <begin position="141"/>
        <end position="153"/>
    </location>
</feature>
<keyword evidence="7" id="KW-1185">Reference proteome</keyword>
<evidence type="ECO:0000256" key="4">
    <source>
        <dbReference type="PROSITE-ProRule" id="PRU00267"/>
    </source>
</evidence>
<evidence type="ECO:0000313" key="7">
    <source>
        <dbReference type="Proteomes" id="UP001318040"/>
    </source>
</evidence>
<feature type="DNA-binding region" description="HMG box" evidence="4">
    <location>
        <begin position="32"/>
        <end position="100"/>
    </location>
</feature>
<evidence type="ECO:0000259" key="6">
    <source>
        <dbReference type="PROSITE" id="PS50118"/>
    </source>
</evidence>
<dbReference type="FunFam" id="1.10.30.10:FF:000007">
    <property type="entry name" value="Transcription factor SOX"/>
    <property type="match status" value="1"/>
</dbReference>
<gene>
    <name evidence="8" type="primary">LOC116945294</name>
</gene>
<reference evidence="8" key="1">
    <citation type="submission" date="2025-08" db="UniProtKB">
        <authorList>
            <consortium name="RefSeq"/>
        </authorList>
    </citation>
    <scope>IDENTIFICATION</scope>
    <source>
        <tissue evidence="8">Sperm</tissue>
    </source>
</reference>
<dbReference type="AlphaFoldDB" id="A0AAJ7WZD1"/>
<feature type="compositionally biased region" description="Low complexity" evidence="5">
    <location>
        <begin position="116"/>
        <end position="126"/>
    </location>
</feature>
<dbReference type="PANTHER" id="PTHR10270">
    <property type="entry name" value="SOX TRANSCRIPTION FACTOR"/>
    <property type="match status" value="1"/>
</dbReference>
<dbReference type="SUPFAM" id="SSF47095">
    <property type="entry name" value="HMG-box"/>
    <property type="match status" value="1"/>
</dbReference>
<accession>A0AAJ7WZD1</accession>
<dbReference type="GO" id="GO:0030182">
    <property type="term" value="P:neuron differentiation"/>
    <property type="evidence" value="ECO:0007669"/>
    <property type="project" value="TreeGrafter"/>
</dbReference>
<feature type="compositionally biased region" description="Basic and acidic residues" evidence="5">
    <location>
        <begin position="167"/>
        <end position="176"/>
    </location>
</feature>
<dbReference type="Proteomes" id="UP001318040">
    <property type="component" value="Chromosome 23"/>
</dbReference>
<dbReference type="GO" id="GO:0001228">
    <property type="term" value="F:DNA-binding transcription activator activity, RNA polymerase II-specific"/>
    <property type="evidence" value="ECO:0007669"/>
    <property type="project" value="TreeGrafter"/>
</dbReference>
<evidence type="ECO:0000313" key="8">
    <source>
        <dbReference type="RefSeq" id="XP_032815600.1"/>
    </source>
</evidence>
<feature type="compositionally biased region" description="Basic and acidic residues" evidence="5">
    <location>
        <begin position="207"/>
        <end position="223"/>
    </location>
</feature>
<evidence type="ECO:0000256" key="2">
    <source>
        <dbReference type="ARBA" id="ARBA00023125"/>
    </source>
</evidence>
<feature type="domain" description="HMG box" evidence="6">
    <location>
        <begin position="32"/>
        <end position="100"/>
    </location>
</feature>
<proteinExistence type="predicted"/>
<dbReference type="GO" id="GO:0000122">
    <property type="term" value="P:negative regulation of transcription by RNA polymerase II"/>
    <property type="evidence" value="ECO:0007669"/>
    <property type="project" value="TreeGrafter"/>
</dbReference>
<dbReference type="InterPro" id="IPR050140">
    <property type="entry name" value="SRY-related_HMG-box_TF-like"/>
</dbReference>
<keyword evidence="3 4" id="KW-0539">Nucleus</keyword>
<evidence type="ECO:0000256" key="1">
    <source>
        <dbReference type="ARBA" id="ARBA00004123"/>
    </source>
</evidence>
<feature type="region of interest" description="Disordered" evidence="5">
    <location>
        <begin position="93"/>
        <end position="299"/>
    </location>
</feature>
<dbReference type="GO" id="GO:0007420">
    <property type="term" value="P:brain development"/>
    <property type="evidence" value="ECO:0007669"/>
    <property type="project" value="TreeGrafter"/>
</dbReference>
<name>A0AAJ7WZD1_PETMA</name>
<feature type="region of interest" description="Disordered" evidence="5">
    <location>
        <begin position="1"/>
        <end position="31"/>
    </location>
</feature>
<feature type="compositionally biased region" description="Low complexity" evidence="5">
    <location>
        <begin position="7"/>
        <end position="20"/>
    </location>
</feature>
<dbReference type="RefSeq" id="XP_032815600.1">
    <property type="nucleotide sequence ID" value="XM_032959709.1"/>
</dbReference>
<feature type="compositionally biased region" description="Acidic residues" evidence="5">
    <location>
        <begin position="251"/>
        <end position="265"/>
    </location>
</feature>
<dbReference type="GO" id="GO:0000978">
    <property type="term" value="F:RNA polymerase II cis-regulatory region sequence-specific DNA binding"/>
    <property type="evidence" value="ECO:0007669"/>
    <property type="project" value="TreeGrafter"/>
</dbReference>
<evidence type="ECO:0000256" key="3">
    <source>
        <dbReference type="ARBA" id="ARBA00023242"/>
    </source>
</evidence>
<dbReference type="GO" id="GO:0005634">
    <property type="term" value="C:nucleus"/>
    <property type="evidence" value="ECO:0007669"/>
    <property type="project" value="UniProtKB-SubCell"/>
</dbReference>
<dbReference type="SMART" id="SM00398">
    <property type="entry name" value="HMG"/>
    <property type="match status" value="1"/>
</dbReference>
<keyword evidence="2 4" id="KW-0238">DNA-binding</keyword>
<sequence>MRRPSQAACTAATTTATGSIAPPPPPRLTGHIKRPMNAFMVWAQIERRRLMELSPEMHNAEISRRLGRLWRLLGDAEKKPFVREAERLRAQHMADHPDYKYRPRKRVKAQPPATQLPPSSSSQRLPPHQPRHHSGPPPPSSAARAKAAAAAAAAGGGARKRAVAHGRLPDDARRASDSTGSSRSRDTTRSRPQRPASGGGSGLCEQAARHDGARMEEDPRGDEGDGAALMSGRSRGYAGSNWYELDKEKVMEEEEEKEEDEDEEMGRDVQLLGSLDRDVDSLSEGSSASHFDFPDLRSPEMNEILSGSPWLESSFSSLVFTY</sequence>
<dbReference type="InterPro" id="IPR036910">
    <property type="entry name" value="HMG_box_dom_sf"/>
</dbReference>
<dbReference type="PROSITE" id="PS50118">
    <property type="entry name" value="HMG_BOX_2"/>
    <property type="match status" value="1"/>
</dbReference>
<dbReference type="Pfam" id="PF00505">
    <property type="entry name" value="HMG_box"/>
    <property type="match status" value="1"/>
</dbReference>